<proteinExistence type="inferred from homology"/>
<dbReference type="PANTHER" id="PTHR46268">
    <property type="entry name" value="STRESS RESPONSE PROTEIN NHAX"/>
    <property type="match status" value="1"/>
</dbReference>
<organism evidence="3 4">
    <name type="scientific">Dyella solisilvae</name>
    <dbReference type="NCBI Taxonomy" id="1920168"/>
    <lineage>
        <taxon>Bacteria</taxon>
        <taxon>Pseudomonadati</taxon>
        <taxon>Pseudomonadota</taxon>
        <taxon>Gammaproteobacteria</taxon>
        <taxon>Lysobacterales</taxon>
        <taxon>Rhodanobacteraceae</taxon>
        <taxon>Dyella</taxon>
    </lineage>
</organism>
<dbReference type="InterPro" id="IPR006016">
    <property type="entry name" value="UspA"/>
</dbReference>
<reference evidence="3 4" key="1">
    <citation type="submission" date="2018-07" db="EMBL/GenBank/DDBJ databases">
        <title>Dyella solisilvae sp. nov., isolated from the pine and broad-leaved mixed forest soil.</title>
        <authorList>
            <person name="Gao Z."/>
            <person name="Qiu L."/>
        </authorList>
    </citation>
    <scope>NUCLEOTIDE SEQUENCE [LARGE SCALE GENOMIC DNA]</scope>
    <source>
        <strain evidence="3 4">DHG54</strain>
    </source>
</reference>
<dbReference type="CDD" id="cd00293">
    <property type="entry name" value="USP-like"/>
    <property type="match status" value="1"/>
</dbReference>
<dbReference type="Gene3D" id="3.40.50.12370">
    <property type="match status" value="1"/>
</dbReference>
<gene>
    <name evidence="3" type="ORF">DVT68_00590</name>
</gene>
<dbReference type="Proteomes" id="UP000254711">
    <property type="component" value="Unassembled WGS sequence"/>
</dbReference>
<evidence type="ECO:0000259" key="2">
    <source>
        <dbReference type="Pfam" id="PF00582"/>
    </source>
</evidence>
<dbReference type="AlphaFoldDB" id="A0A370K9R7"/>
<comment type="similarity">
    <text evidence="1">Belongs to the universal stress protein A family.</text>
</comment>
<dbReference type="RefSeq" id="WP_114823138.1">
    <property type="nucleotide sequence ID" value="NZ_QQSY01000001.1"/>
</dbReference>
<name>A0A370K9R7_9GAMM</name>
<dbReference type="Pfam" id="PF00582">
    <property type="entry name" value="Usp"/>
    <property type="match status" value="1"/>
</dbReference>
<sequence length="321" mass="34997">MRASTLGIHPCYTAYPVYSGPHRLRLPAFSRLRPQTSGSIRREVSVMFDVLAFCENHTRWPASLGYAARLAASFESRLTGIYTCPIPSVMLSPYEMPRLMAEQIEALRQLEQQAIDAAPSFEAFAQAHGATRASWQVAEEEVVRALQLAGCWHDVLVLGRTPHSPWGSASSVGSIVLGTDMPCIVVPDDDADATSLDCIAIAWNGSREAIGAVHAARHFLKRARKVTILHGQQRPPASLGPWRPPFDLTKYLADNGVASESVLLSESADAADDLLLEAANKAKADLLVMGAYGHTRISEWIFGGATRGVLENLNLPVFMRH</sequence>
<comment type="caution">
    <text evidence="3">The sequence shown here is derived from an EMBL/GenBank/DDBJ whole genome shotgun (WGS) entry which is preliminary data.</text>
</comment>
<keyword evidence="4" id="KW-1185">Reference proteome</keyword>
<evidence type="ECO:0000313" key="4">
    <source>
        <dbReference type="Proteomes" id="UP000254711"/>
    </source>
</evidence>
<accession>A0A370K9R7</accession>
<evidence type="ECO:0000256" key="1">
    <source>
        <dbReference type="ARBA" id="ARBA00008791"/>
    </source>
</evidence>
<evidence type="ECO:0000313" key="3">
    <source>
        <dbReference type="EMBL" id="RDI99396.1"/>
    </source>
</evidence>
<dbReference type="OrthoDB" id="9804721at2"/>
<dbReference type="PANTHER" id="PTHR46268:SF15">
    <property type="entry name" value="UNIVERSAL STRESS PROTEIN HP_0031"/>
    <property type="match status" value="1"/>
</dbReference>
<protein>
    <submittedName>
        <fullName evidence="3">Universal stress protein</fullName>
    </submittedName>
</protein>
<dbReference type="SUPFAM" id="SSF52402">
    <property type="entry name" value="Adenine nucleotide alpha hydrolases-like"/>
    <property type="match status" value="2"/>
</dbReference>
<feature type="domain" description="UspA" evidence="2">
    <location>
        <begin position="269"/>
        <end position="319"/>
    </location>
</feature>
<dbReference type="EMBL" id="QQSY01000001">
    <property type="protein sequence ID" value="RDI99396.1"/>
    <property type="molecule type" value="Genomic_DNA"/>
</dbReference>